<organism evidence="2 3">
    <name type="scientific">Boletus edulis BED1</name>
    <dbReference type="NCBI Taxonomy" id="1328754"/>
    <lineage>
        <taxon>Eukaryota</taxon>
        <taxon>Fungi</taxon>
        <taxon>Dikarya</taxon>
        <taxon>Basidiomycota</taxon>
        <taxon>Agaricomycotina</taxon>
        <taxon>Agaricomycetes</taxon>
        <taxon>Agaricomycetidae</taxon>
        <taxon>Boletales</taxon>
        <taxon>Boletineae</taxon>
        <taxon>Boletaceae</taxon>
        <taxon>Boletoideae</taxon>
        <taxon>Boletus</taxon>
    </lineage>
</organism>
<comment type="caution">
    <text evidence="2">The sequence shown here is derived from an EMBL/GenBank/DDBJ whole genome shotgun (WGS) entry which is preliminary data.</text>
</comment>
<gene>
    <name evidence="2" type="ORF">L210DRAFT_845447</name>
</gene>
<feature type="non-terminal residue" evidence="2">
    <location>
        <position position="1"/>
    </location>
</feature>
<proteinExistence type="predicted"/>
<name>A0AAD4GEN8_BOLED</name>
<keyword evidence="3" id="KW-1185">Reference proteome</keyword>
<dbReference type="EMBL" id="WHUW01000012">
    <property type="protein sequence ID" value="KAF8440209.1"/>
    <property type="molecule type" value="Genomic_DNA"/>
</dbReference>
<reference evidence="2" key="2">
    <citation type="journal article" date="2020" name="Nat. Commun.">
        <title>Large-scale genome sequencing of mycorrhizal fungi provides insights into the early evolution of symbiotic traits.</title>
        <authorList>
            <person name="Miyauchi S."/>
            <person name="Kiss E."/>
            <person name="Kuo A."/>
            <person name="Drula E."/>
            <person name="Kohler A."/>
            <person name="Sanchez-Garcia M."/>
            <person name="Morin E."/>
            <person name="Andreopoulos B."/>
            <person name="Barry K.W."/>
            <person name="Bonito G."/>
            <person name="Buee M."/>
            <person name="Carver A."/>
            <person name="Chen C."/>
            <person name="Cichocki N."/>
            <person name="Clum A."/>
            <person name="Culley D."/>
            <person name="Crous P.W."/>
            <person name="Fauchery L."/>
            <person name="Girlanda M."/>
            <person name="Hayes R.D."/>
            <person name="Keri Z."/>
            <person name="LaButti K."/>
            <person name="Lipzen A."/>
            <person name="Lombard V."/>
            <person name="Magnuson J."/>
            <person name="Maillard F."/>
            <person name="Murat C."/>
            <person name="Nolan M."/>
            <person name="Ohm R.A."/>
            <person name="Pangilinan J."/>
            <person name="Pereira M.F."/>
            <person name="Perotto S."/>
            <person name="Peter M."/>
            <person name="Pfister S."/>
            <person name="Riley R."/>
            <person name="Sitrit Y."/>
            <person name="Stielow J.B."/>
            <person name="Szollosi G."/>
            <person name="Zifcakova L."/>
            <person name="Stursova M."/>
            <person name="Spatafora J.W."/>
            <person name="Tedersoo L."/>
            <person name="Vaario L.M."/>
            <person name="Yamada A."/>
            <person name="Yan M."/>
            <person name="Wang P."/>
            <person name="Xu J."/>
            <person name="Bruns T."/>
            <person name="Baldrian P."/>
            <person name="Vilgalys R."/>
            <person name="Dunand C."/>
            <person name="Henrissat B."/>
            <person name="Grigoriev I.V."/>
            <person name="Hibbett D."/>
            <person name="Nagy L.G."/>
            <person name="Martin F.M."/>
        </authorList>
    </citation>
    <scope>NUCLEOTIDE SEQUENCE</scope>
    <source>
        <strain evidence="2">BED1</strain>
    </source>
</reference>
<dbReference type="AlphaFoldDB" id="A0AAD4GEN8"/>
<accession>A0AAD4GEN8</accession>
<protein>
    <recommendedName>
        <fullName evidence="1">DUF6830 domain-containing protein</fullName>
    </recommendedName>
</protein>
<reference evidence="2" key="1">
    <citation type="submission" date="2019-10" db="EMBL/GenBank/DDBJ databases">
        <authorList>
            <consortium name="DOE Joint Genome Institute"/>
            <person name="Kuo A."/>
            <person name="Miyauchi S."/>
            <person name="Kiss E."/>
            <person name="Drula E."/>
            <person name="Kohler A."/>
            <person name="Sanchez-Garcia M."/>
            <person name="Andreopoulos B."/>
            <person name="Barry K.W."/>
            <person name="Bonito G."/>
            <person name="Buee M."/>
            <person name="Carver A."/>
            <person name="Chen C."/>
            <person name="Cichocki N."/>
            <person name="Clum A."/>
            <person name="Culley D."/>
            <person name="Crous P.W."/>
            <person name="Fauchery L."/>
            <person name="Girlanda M."/>
            <person name="Hayes R."/>
            <person name="Keri Z."/>
            <person name="LaButti K."/>
            <person name="Lipzen A."/>
            <person name="Lombard V."/>
            <person name="Magnuson J."/>
            <person name="Maillard F."/>
            <person name="Morin E."/>
            <person name="Murat C."/>
            <person name="Nolan M."/>
            <person name="Ohm R."/>
            <person name="Pangilinan J."/>
            <person name="Pereira M."/>
            <person name="Perotto S."/>
            <person name="Peter M."/>
            <person name="Riley R."/>
            <person name="Sitrit Y."/>
            <person name="Stielow B."/>
            <person name="Szollosi G."/>
            <person name="Zifcakova L."/>
            <person name="Stursova M."/>
            <person name="Spatafora J.W."/>
            <person name="Tedersoo L."/>
            <person name="Vaario L.-M."/>
            <person name="Yamada A."/>
            <person name="Yan M."/>
            <person name="Wang P."/>
            <person name="Xu J."/>
            <person name="Bruns T."/>
            <person name="Baldrian P."/>
            <person name="Vilgalys R."/>
            <person name="Henrissat B."/>
            <person name="Grigoriev I.V."/>
            <person name="Hibbett D."/>
            <person name="Nagy L.G."/>
            <person name="Martin F.M."/>
        </authorList>
    </citation>
    <scope>NUCLEOTIDE SEQUENCE</scope>
    <source>
        <strain evidence="2">BED1</strain>
    </source>
</reference>
<sequence length="74" mass="8432">VFITGSTAFHLTCDPSIYCISIDDAATQFYLLDLQRVLGNYLNYEGTFAWNFHTFGCARRSSANISLPFNELWI</sequence>
<evidence type="ECO:0000259" key="1">
    <source>
        <dbReference type="Pfam" id="PF20722"/>
    </source>
</evidence>
<dbReference type="Pfam" id="PF20722">
    <property type="entry name" value="DUF6830"/>
    <property type="match status" value="1"/>
</dbReference>
<evidence type="ECO:0000313" key="3">
    <source>
        <dbReference type="Proteomes" id="UP001194468"/>
    </source>
</evidence>
<dbReference type="InterPro" id="IPR049233">
    <property type="entry name" value="DUF6830"/>
</dbReference>
<evidence type="ECO:0000313" key="2">
    <source>
        <dbReference type="EMBL" id="KAF8440209.1"/>
    </source>
</evidence>
<feature type="domain" description="DUF6830" evidence="1">
    <location>
        <begin position="2"/>
        <end position="73"/>
    </location>
</feature>
<dbReference type="Proteomes" id="UP001194468">
    <property type="component" value="Unassembled WGS sequence"/>
</dbReference>